<feature type="transmembrane region" description="Helical" evidence="9">
    <location>
        <begin position="31"/>
        <end position="54"/>
    </location>
</feature>
<dbReference type="PROSITE" id="PS50887">
    <property type="entry name" value="GGDEF"/>
    <property type="match status" value="1"/>
</dbReference>
<feature type="domain" description="GGDEF" evidence="12">
    <location>
        <begin position="342"/>
        <end position="480"/>
    </location>
</feature>
<dbReference type="InterPro" id="IPR000160">
    <property type="entry name" value="GGDEF_dom"/>
</dbReference>
<dbReference type="NCBIfam" id="TIGR00254">
    <property type="entry name" value="GGDEF"/>
    <property type="match status" value="1"/>
</dbReference>
<name>A0A5B8RWP9_9BURK</name>
<dbReference type="InterPro" id="IPR003660">
    <property type="entry name" value="HAMP_dom"/>
</dbReference>
<keyword evidence="3" id="KW-0488">Methylation</keyword>
<keyword evidence="4 9" id="KW-0812">Transmembrane</keyword>
<evidence type="ECO:0000256" key="8">
    <source>
        <dbReference type="SAM" id="MobiDB-lite"/>
    </source>
</evidence>
<evidence type="ECO:0000313" key="14">
    <source>
        <dbReference type="Proteomes" id="UP000321199"/>
    </source>
</evidence>
<evidence type="ECO:0000256" key="9">
    <source>
        <dbReference type="SAM" id="Phobius"/>
    </source>
</evidence>
<accession>A0A5B8RWP9</accession>
<keyword evidence="6 9" id="KW-0472">Membrane</keyword>
<gene>
    <name evidence="13" type="ORF">FOZ74_08630</name>
</gene>
<dbReference type="InterPro" id="IPR001633">
    <property type="entry name" value="EAL_dom"/>
</dbReference>
<dbReference type="GO" id="GO:0006935">
    <property type="term" value="P:chemotaxis"/>
    <property type="evidence" value="ECO:0007669"/>
    <property type="project" value="InterPro"/>
</dbReference>
<dbReference type="AlphaFoldDB" id="A0A5B8RWP9"/>
<dbReference type="InterPro" id="IPR003122">
    <property type="entry name" value="Tar_rcpt_lig-bd"/>
</dbReference>
<proteinExistence type="predicted"/>
<dbReference type="Pfam" id="PF00563">
    <property type="entry name" value="EAL"/>
    <property type="match status" value="1"/>
</dbReference>
<dbReference type="SMART" id="SM00304">
    <property type="entry name" value="HAMP"/>
    <property type="match status" value="1"/>
</dbReference>
<keyword evidence="7" id="KW-0807">Transducer</keyword>
<dbReference type="CDD" id="cd01948">
    <property type="entry name" value="EAL"/>
    <property type="match status" value="1"/>
</dbReference>
<feature type="transmembrane region" description="Helical" evidence="9">
    <location>
        <begin position="233"/>
        <end position="251"/>
    </location>
</feature>
<evidence type="ECO:0000259" key="10">
    <source>
        <dbReference type="PROSITE" id="PS50883"/>
    </source>
</evidence>
<dbReference type="PROSITE" id="PS50885">
    <property type="entry name" value="HAMP"/>
    <property type="match status" value="1"/>
</dbReference>
<dbReference type="EMBL" id="CP042344">
    <property type="protein sequence ID" value="QEA13092.1"/>
    <property type="molecule type" value="Genomic_DNA"/>
</dbReference>
<keyword evidence="14" id="KW-1185">Reference proteome</keyword>
<reference evidence="13 14" key="1">
    <citation type="submission" date="2019-07" db="EMBL/GenBank/DDBJ databases">
        <title>Complete genome sequence of Comamonas sp. NLF 7-7 isolated from livestock.</title>
        <authorList>
            <person name="Kim D.H."/>
            <person name="Kim J.G."/>
        </authorList>
    </citation>
    <scope>NUCLEOTIDE SEQUENCE [LARGE SCALE GENOMIC DNA]</scope>
    <source>
        <strain evidence="13 14">NLF 7-7</strain>
    </source>
</reference>
<evidence type="ECO:0000313" key="13">
    <source>
        <dbReference type="EMBL" id="QEA13092.1"/>
    </source>
</evidence>
<protein>
    <submittedName>
        <fullName evidence="13">EAL domain-containing protein</fullName>
    </submittedName>
</protein>
<feature type="domain" description="HAMP" evidence="11">
    <location>
        <begin position="254"/>
        <end position="306"/>
    </location>
</feature>
<dbReference type="GO" id="GO:0071111">
    <property type="term" value="F:cyclic-guanylate-specific phosphodiesterase activity"/>
    <property type="evidence" value="ECO:0007669"/>
    <property type="project" value="InterPro"/>
</dbReference>
<dbReference type="CDD" id="cd06225">
    <property type="entry name" value="HAMP"/>
    <property type="match status" value="1"/>
</dbReference>
<dbReference type="KEGG" id="cof:FOZ74_08630"/>
<dbReference type="InterPro" id="IPR050706">
    <property type="entry name" value="Cyclic-di-GMP_PDE-like"/>
</dbReference>
<dbReference type="InterPro" id="IPR029787">
    <property type="entry name" value="Nucleotide_cyclase"/>
</dbReference>
<evidence type="ECO:0000256" key="6">
    <source>
        <dbReference type="ARBA" id="ARBA00023136"/>
    </source>
</evidence>
<evidence type="ECO:0000256" key="3">
    <source>
        <dbReference type="ARBA" id="ARBA00022481"/>
    </source>
</evidence>
<evidence type="ECO:0000259" key="11">
    <source>
        <dbReference type="PROSITE" id="PS50885"/>
    </source>
</evidence>
<feature type="domain" description="EAL" evidence="10">
    <location>
        <begin position="489"/>
        <end position="743"/>
    </location>
</feature>
<evidence type="ECO:0000256" key="7">
    <source>
        <dbReference type="ARBA" id="ARBA00023224"/>
    </source>
</evidence>
<sequence>MPWPHLGAGAAPAGRAPLPARAPRRWPGRLLVRWTIGTRLLALMALAATIGITLTASGLRGMADTAAELQRVHDERMVPVRTLSQIAQLMLHNQYQLQLVLARASIASDARSHQPALDAAAARSAAEAIAGNARQITALWEGYAAVLAPDGAEHAAARAFALERDAYLREGIAPALKALNDLDAAQASERAQAARRLYTQAQSRLQTLVALQFSHAQAAYELGMQRYRRTRNCALLALPVAIVLLGLLGWGQIRAITAPLRVARSVFKRIARGQFNTPIDISGRDEISALLRDLSGLQARLADNERELDHLVHYDQLTGLPNRRLLRERIAQALNPRAHASGQRALLLLDLDHFKTINDTMGHEVGDRYLQEMARRLDSVAQPRHFVARIGGDEFVVLSGPLGSDAGAALAQARELAQELLQRLGAPWQAREQVHHGSASMGMYLFGPGQGDTTELLKRADLAMYQAKAQGRNQWCLFDPQMQIQLEHHAALTAALRDAVRLEQLALHLQPQMNAAGQLVGAEALLRWRHPVHGQVAPDLFIALAEAAGTIVPIGNWVLQQACLQLQAWSRQPELRGLKLSVNVSARQFKQADFSARVLRLMQRHGLDASRLVLELTESMLIDDIDDTVAKMRALHRHGVRFALDDFGTGYSSLSLLRELPLQVLKIDRSFVRDVAGDEGSATLVRAIVALAGSLGLQTIAEGVETSAQQAALLAQGCHGYQGYLFARPMPALRFLRWARLRARRAAAAPDSSTAA</sequence>
<dbReference type="SUPFAM" id="SSF55073">
    <property type="entry name" value="Nucleotide cyclase"/>
    <property type="match status" value="1"/>
</dbReference>
<dbReference type="SUPFAM" id="SSF141868">
    <property type="entry name" value="EAL domain-like"/>
    <property type="match status" value="1"/>
</dbReference>
<evidence type="ECO:0000256" key="2">
    <source>
        <dbReference type="ARBA" id="ARBA00022475"/>
    </source>
</evidence>
<evidence type="ECO:0000259" key="12">
    <source>
        <dbReference type="PROSITE" id="PS50887"/>
    </source>
</evidence>
<dbReference type="Gene3D" id="3.20.20.450">
    <property type="entry name" value="EAL domain"/>
    <property type="match status" value="1"/>
</dbReference>
<dbReference type="OrthoDB" id="9813903at2"/>
<dbReference type="InterPro" id="IPR035919">
    <property type="entry name" value="EAL_sf"/>
</dbReference>
<dbReference type="Pfam" id="PF00990">
    <property type="entry name" value="GGDEF"/>
    <property type="match status" value="1"/>
</dbReference>
<dbReference type="InterPro" id="IPR043128">
    <property type="entry name" value="Rev_trsase/Diguanyl_cyclase"/>
</dbReference>
<keyword evidence="2" id="KW-1003">Cell membrane</keyword>
<dbReference type="Pfam" id="PF00672">
    <property type="entry name" value="HAMP"/>
    <property type="match status" value="1"/>
</dbReference>
<dbReference type="Pfam" id="PF02203">
    <property type="entry name" value="TarH"/>
    <property type="match status" value="1"/>
</dbReference>
<evidence type="ECO:0000256" key="5">
    <source>
        <dbReference type="ARBA" id="ARBA00022989"/>
    </source>
</evidence>
<dbReference type="SMART" id="SM00052">
    <property type="entry name" value="EAL"/>
    <property type="match status" value="1"/>
</dbReference>
<dbReference type="SMART" id="SM00267">
    <property type="entry name" value="GGDEF"/>
    <property type="match status" value="1"/>
</dbReference>
<dbReference type="PANTHER" id="PTHR33121:SF70">
    <property type="entry name" value="SIGNALING PROTEIN YKOW"/>
    <property type="match status" value="1"/>
</dbReference>
<dbReference type="CDD" id="cd01949">
    <property type="entry name" value="GGDEF"/>
    <property type="match status" value="1"/>
</dbReference>
<dbReference type="PANTHER" id="PTHR33121">
    <property type="entry name" value="CYCLIC DI-GMP PHOSPHODIESTERASE PDEF"/>
    <property type="match status" value="1"/>
</dbReference>
<keyword evidence="5 9" id="KW-1133">Transmembrane helix</keyword>
<dbReference type="RefSeq" id="WP_146912685.1">
    <property type="nucleotide sequence ID" value="NZ_CP042344.1"/>
</dbReference>
<dbReference type="Gene3D" id="3.30.70.270">
    <property type="match status" value="1"/>
</dbReference>
<comment type="subcellular location">
    <subcellularLocation>
        <location evidence="1">Cell membrane</location>
    </subcellularLocation>
</comment>
<dbReference type="SUPFAM" id="SSF158472">
    <property type="entry name" value="HAMP domain-like"/>
    <property type="match status" value="1"/>
</dbReference>
<evidence type="ECO:0000256" key="1">
    <source>
        <dbReference type="ARBA" id="ARBA00004236"/>
    </source>
</evidence>
<evidence type="ECO:0000256" key="4">
    <source>
        <dbReference type="ARBA" id="ARBA00022692"/>
    </source>
</evidence>
<dbReference type="Gene3D" id="6.10.340.10">
    <property type="match status" value="1"/>
</dbReference>
<feature type="region of interest" description="Disordered" evidence="8">
    <location>
        <begin position="1"/>
        <end position="20"/>
    </location>
</feature>
<dbReference type="FunFam" id="3.20.20.450:FF:000001">
    <property type="entry name" value="Cyclic di-GMP phosphodiesterase yahA"/>
    <property type="match status" value="1"/>
</dbReference>
<dbReference type="PROSITE" id="PS50883">
    <property type="entry name" value="EAL"/>
    <property type="match status" value="1"/>
</dbReference>
<dbReference type="Proteomes" id="UP000321199">
    <property type="component" value="Chromosome"/>
</dbReference>
<dbReference type="GO" id="GO:0005886">
    <property type="term" value="C:plasma membrane"/>
    <property type="evidence" value="ECO:0007669"/>
    <property type="project" value="UniProtKB-SubCell"/>
</dbReference>
<dbReference type="GO" id="GO:0007165">
    <property type="term" value="P:signal transduction"/>
    <property type="evidence" value="ECO:0007669"/>
    <property type="project" value="UniProtKB-KW"/>
</dbReference>
<organism evidence="13 14">
    <name type="scientific">Comamonas flocculans</name>
    <dbReference type="NCBI Taxonomy" id="2597701"/>
    <lineage>
        <taxon>Bacteria</taxon>
        <taxon>Pseudomonadati</taxon>
        <taxon>Pseudomonadota</taxon>
        <taxon>Betaproteobacteria</taxon>
        <taxon>Burkholderiales</taxon>
        <taxon>Comamonadaceae</taxon>
        <taxon>Comamonas</taxon>
    </lineage>
</organism>